<feature type="binding site" evidence="3">
    <location>
        <position position="353"/>
    </location>
    <ligand>
        <name>Zn(2+)</name>
        <dbReference type="ChEBI" id="CHEBI:29105"/>
        <label>1</label>
    </ligand>
</feature>
<feature type="binding site" evidence="3">
    <location>
        <position position="434"/>
    </location>
    <ligand>
        <name>Zn(2+)</name>
        <dbReference type="ChEBI" id="CHEBI:29105"/>
        <label>1</label>
    </ligand>
</feature>
<gene>
    <name evidence="10" type="ORF">FB463_002559</name>
    <name evidence="9" type="ORF">FFA01_15420</name>
</gene>
<reference evidence="9 11" key="1">
    <citation type="submission" date="2019-07" db="EMBL/GenBank/DDBJ databases">
        <title>Whole genome shotgun sequence of Frigoribacterium faeni NBRC 103066.</title>
        <authorList>
            <person name="Hosoyama A."/>
            <person name="Uohara A."/>
            <person name="Ohji S."/>
            <person name="Ichikawa N."/>
        </authorList>
    </citation>
    <scope>NUCLEOTIDE SEQUENCE [LARGE SCALE GENOMIC DNA]</scope>
    <source>
        <strain evidence="9 11">NBRC 103066</strain>
    </source>
</reference>
<dbReference type="PANTHER" id="PTHR11596:SF5">
    <property type="entry name" value="ALKALINE PHOSPHATASE"/>
    <property type="match status" value="1"/>
</dbReference>
<dbReference type="Proteomes" id="UP000522688">
    <property type="component" value="Unassembled WGS sequence"/>
</dbReference>
<keyword evidence="3" id="KW-0862">Zinc</keyword>
<evidence type="ECO:0000256" key="3">
    <source>
        <dbReference type="PIRSR" id="PIRSR601952-2"/>
    </source>
</evidence>
<feature type="active site" description="Phosphoserine intermediate" evidence="2">
    <location>
        <position position="127"/>
    </location>
</feature>
<evidence type="ECO:0000313" key="10">
    <source>
        <dbReference type="EMBL" id="MBA8814293.1"/>
    </source>
</evidence>
<feature type="binding site" evidence="3">
    <location>
        <position position="392"/>
    </location>
    <ligand>
        <name>Zn(2+)</name>
        <dbReference type="ChEBI" id="CHEBI:29105"/>
        <label>2</label>
    </ligand>
</feature>
<organism evidence="10 12">
    <name type="scientific">Frigoribacterium faeni</name>
    <dbReference type="NCBI Taxonomy" id="145483"/>
    <lineage>
        <taxon>Bacteria</taxon>
        <taxon>Bacillati</taxon>
        <taxon>Actinomycetota</taxon>
        <taxon>Actinomycetes</taxon>
        <taxon>Micrococcales</taxon>
        <taxon>Microbacteriaceae</taxon>
        <taxon>Frigoribacterium</taxon>
    </lineage>
</organism>
<sequence>MTTSIRRRRAALTTGAVAIAASLALAPTVASAATPADVAQNGGAARSIDDSTQVLLDSVDGGPAKNVILLIGDGMGDSEITSARNYAYGAGGQLPGIDALPLTGQYTTYSLYKDGPNKGKPDYVPDSAATGSAWATGTKTYDNAISVDVDGVPQDTLLEIAKANGKKTGNVSTAELQDATPAVQSAHVAARSCYGPDTVTQCGADALDQGGLGSISEQIIGTRADLTLGGGAASFEQTARAGQWQGESLFDQAADRGYQVVRDAAGLDALASADQSEPVLGTFTDGNFPTRFAATTATVGGADLAPQTCQPNPDRLSTDLSLRSLTEKSIDLLDDDNGFFLQVEGASIDKRDHSADACGQIGEVLDLDEAVQAALDFAKADGDTMVIVTADHAHTSQIVDSTPPATLSTALTTVDGTTMKIAYGTAAAGGSQQHTGSQLRVAGYGPGAANVVGLIDQTDNFFTIANALQLDRDLDGLSSDATLSAPSEVAPEAEFDVTASGLAGDRQVSAVLDADGAAAAVDLGPVDVIDGVATVTVQAPAEPGPFTVTLTGAQSGVELVAPVSVVEGAVVPAPTTSPVPVDPSADPTTPAGALPGGGDAAGGTGSGPLAFTGSEALPALALALMLVASGAVLVLRRRRRLVATGELGSQL</sequence>
<feature type="binding site" evidence="3">
    <location>
        <position position="391"/>
    </location>
    <ligand>
        <name>Zn(2+)</name>
        <dbReference type="ChEBI" id="CHEBI:29105"/>
        <label>2</label>
    </ligand>
</feature>
<evidence type="ECO:0000256" key="4">
    <source>
        <dbReference type="PIRSR" id="PIRSR601952-3"/>
    </source>
</evidence>
<feature type="disulfide bond" evidence="4">
    <location>
        <begin position="309"/>
        <end position="358"/>
    </location>
</feature>
<dbReference type="EC" id="3.1.3.1" evidence="10"/>
<feature type="signal peptide" evidence="8">
    <location>
        <begin position="1"/>
        <end position="32"/>
    </location>
</feature>
<comment type="caution">
    <text evidence="10">The sequence shown here is derived from an EMBL/GenBank/DDBJ whole genome shotgun (WGS) entry which is preliminary data.</text>
</comment>
<keyword evidence="7" id="KW-0472">Membrane</keyword>
<feature type="binding site" evidence="3">
    <location>
        <position position="349"/>
    </location>
    <ligand>
        <name>Zn(2+)</name>
        <dbReference type="ChEBI" id="CHEBI:29105"/>
        <label>1</label>
    </ligand>
</feature>
<proteinExistence type="inferred from homology"/>
<dbReference type="SUPFAM" id="SSF53649">
    <property type="entry name" value="Alkaline phosphatase-like"/>
    <property type="match status" value="1"/>
</dbReference>
<dbReference type="CDD" id="cd16012">
    <property type="entry name" value="ALP"/>
    <property type="match status" value="1"/>
</dbReference>
<dbReference type="GO" id="GO:0046872">
    <property type="term" value="F:metal ion binding"/>
    <property type="evidence" value="ECO:0007669"/>
    <property type="project" value="UniProtKB-KW"/>
</dbReference>
<evidence type="ECO:0000256" key="5">
    <source>
        <dbReference type="RuleBase" id="RU003946"/>
    </source>
</evidence>
<dbReference type="GO" id="GO:0004035">
    <property type="term" value="F:alkaline phosphatase activity"/>
    <property type="evidence" value="ECO:0007669"/>
    <property type="project" value="UniProtKB-EC"/>
</dbReference>
<dbReference type="NCBIfam" id="NF007810">
    <property type="entry name" value="PRK10518.1"/>
    <property type="match status" value="1"/>
</dbReference>
<comment type="cofactor">
    <cofactor evidence="3">
        <name>Zn(2+)</name>
        <dbReference type="ChEBI" id="CHEBI:29105"/>
    </cofactor>
    <text evidence="3">Binds 2 Zn(2+) ions.</text>
</comment>
<name>A0A7W3JK42_9MICO</name>
<dbReference type="PROSITE" id="PS51318">
    <property type="entry name" value="TAT"/>
    <property type="match status" value="1"/>
</dbReference>
<feature type="binding site" evidence="3">
    <location>
        <position position="344"/>
    </location>
    <ligand>
        <name>Mg(2+)</name>
        <dbReference type="ChEBI" id="CHEBI:18420"/>
    </ligand>
</feature>
<evidence type="ECO:0000313" key="12">
    <source>
        <dbReference type="Proteomes" id="UP000522688"/>
    </source>
</evidence>
<evidence type="ECO:0000256" key="6">
    <source>
        <dbReference type="SAM" id="MobiDB-lite"/>
    </source>
</evidence>
<feature type="binding site" evidence="3">
    <location>
        <position position="178"/>
    </location>
    <ligand>
        <name>Mg(2+)</name>
        <dbReference type="ChEBI" id="CHEBI:18420"/>
    </ligand>
</feature>
<feature type="binding site" evidence="3">
    <location>
        <position position="73"/>
    </location>
    <ligand>
        <name>Zn(2+)</name>
        <dbReference type="ChEBI" id="CHEBI:29105"/>
        <label>2</label>
    </ligand>
</feature>
<evidence type="ECO:0000313" key="9">
    <source>
        <dbReference type="EMBL" id="GEK83233.1"/>
    </source>
</evidence>
<evidence type="ECO:0000256" key="1">
    <source>
        <dbReference type="ARBA" id="ARBA00022553"/>
    </source>
</evidence>
<feature type="region of interest" description="Disordered" evidence="6">
    <location>
        <begin position="575"/>
        <end position="601"/>
    </location>
</feature>
<dbReference type="RefSeq" id="WP_244289751.1">
    <property type="nucleotide sequence ID" value="NZ_BAAAHR010000007.1"/>
</dbReference>
<keyword evidence="8" id="KW-0732">Signal</keyword>
<keyword evidence="10" id="KW-0378">Hydrolase</keyword>
<evidence type="ECO:0000256" key="8">
    <source>
        <dbReference type="SAM" id="SignalP"/>
    </source>
</evidence>
<dbReference type="EMBL" id="BJUV01000013">
    <property type="protein sequence ID" value="GEK83233.1"/>
    <property type="molecule type" value="Genomic_DNA"/>
</dbReference>
<feature type="disulfide bond" evidence="4">
    <location>
        <begin position="193"/>
        <end position="202"/>
    </location>
</feature>
<dbReference type="InterPro" id="IPR017850">
    <property type="entry name" value="Alkaline_phosphatase_core_sf"/>
</dbReference>
<keyword evidence="4" id="KW-1015">Disulfide bond</keyword>
<dbReference type="PANTHER" id="PTHR11596">
    <property type="entry name" value="ALKALINE PHOSPHATASE"/>
    <property type="match status" value="1"/>
</dbReference>
<feature type="chain" id="PRO_5031029167" evidence="8">
    <location>
        <begin position="33"/>
        <end position="651"/>
    </location>
</feature>
<dbReference type="InterPro" id="IPR001952">
    <property type="entry name" value="Alkaline_phosphatase"/>
</dbReference>
<dbReference type="EMBL" id="JACGWW010000003">
    <property type="protein sequence ID" value="MBA8814293.1"/>
    <property type="molecule type" value="Genomic_DNA"/>
</dbReference>
<keyword evidence="7" id="KW-1133">Transmembrane helix</keyword>
<dbReference type="Gene3D" id="3.40.720.10">
    <property type="entry name" value="Alkaline Phosphatase, subunit A"/>
    <property type="match status" value="1"/>
</dbReference>
<keyword evidence="7" id="KW-0812">Transmembrane</keyword>
<feature type="binding site" evidence="3">
    <location>
        <position position="180"/>
    </location>
    <ligand>
        <name>Mg(2+)</name>
        <dbReference type="ChEBI" id="CHEBI:18420"/>
    </ligand>
</feature>
<protein>
    <submittedName>
        <fullName evidence="10">Alkaline phosphatase</fullName>
        <ecNumber evidence="10">3.1.3.1</ecNumber>
    </submittedName>
</protein>
<feature type="transmembrane region" description="Helical" evidence="7">
    <location>
        <begin position="616"/>
        <end position="635"/>
    </location>
</feature>
<evidence type="ECO:0000256" key="7">
    <source>
        <dbReference type="SAM" id="Phobius"/>
    </source>
</evidence>
<dbReference type="SMART" id="SM00098">
    <property type="entry name" value="alkPPc"/>
    <property type="match status" value="1"/>
</dbReference>
<evidence type="ECO:0000313" key="11">
    <source>
        <dbReference type="Proteomes" id="UP000321154"/>
    </source>
</evidence>
<dbReference type="Proteomes" id="UP000321154">
    <property type="component" value="Unassembled WGS sequence"/>
</dbReference>
<reference evidence="10 12" key="2">
    <citation type="submission" date="2020-07" db="EMBL/GenBank/DDBJ databases">
        <title>Sequencing the genomes of 1000 actinobacteria strains.</title>
        <authorList>
            <person name="Klenk H.-P."/>
        </authorList>
    </citation>
    <scope>NUCLEOTIDE SEQUENCE [LARGE SCALE GENOMIC DNA]</scope>
    <source>
        <strain evidence="10 12">DSM 10309</strain>
    </source>
</reference>
<keyword evidence="11" id="KW-1185">Reference proteome</keyword>
<dbReference type="Pfam" id="PF00245">
    <property type="entry name" value="Alk_phosphatase"/>
    <property type="match status" value="1"/>
</dbReference>
<dbReference type="InterPro" id="IPR006311">
    <property type="entry name" value="TAT_signal"/>
</dbReference>
<keyword evidence="1" id="KW-0597">Phosphoprotein</keyword>
<comment type="similarity">
    <text evidence="5">Belongs to the alkaline phosphatase family.</text>
</comment>
<comment type="cofactor">
    <cofactor evidence="3">
        <name>Mg(2+)</name>
        <dbReference type="ChEBI" id="CHEBI:18420"/>
    </cofactor>
    <text evidence="3">Binds 1 Mg(2+) ion.</text>
</comment>
<evidence type="ECO:0000256" key="2">
    <source>
        <dbReference type="PIRSR" id="PIRSR601952-1"/>
    </source>
</evidence>
<dbReference type="PRINTS" id="PR00113">
    <property type="entry name" value="ALKPHPHTASE"/>
</dbReference>
<feature type="compositionally biased region" description="Low complexity" evidence="6">
    <location>
        <begin position="582"/>
        <end position="593"/>
    </location>
</feature>
<keyword evidence="3" id="KW-0460">Magnesium</keyword>
<accession>A0A7W3JK42</accession>
<keyword evidence="3" id="KW-0479">Metal-binding</keyword>
<dbReference type="AlphaFoldDB" id="A0A7W3JK42"/>